<reference evidence="3" key="1">
    <citation type="submission" date="2023-07" db="EMBL/GenBank/DDBJ databases">
        <title>The genome sequence of Rhodocytophaga aerolata KACC 12507.</title>
        <authorList>
            <person name="Zhang X."/>
        </authorList>
    </citation>
    <scope>NUCLEOTIDE SEQUENCE</scope>
    <source>
        <strain evidence="3">KACC 12507</strain>
    </source>
</reference>
<dbReference type="EMBL" id="JAUKPO010000013">
    <property type="protein sequence ID" value="MDO1448709.1"/>
    <property type="molecule type" value="Genomic_DNA"/>
</dbReference>
<dbReference type="PANTHER" id="PTHR16026:SF0">
    <property type="entry name" value="CARTILAGE ACIDIC PROTEIN 1"/>
    <property type="match status" value="1"/>
</dbReference>
<dbReference type="SUPFAM" id="SSF69318">
    <property type="entry name" value="Integrin alpha N-terminal domain"/>
    <property type="match status" value="3"/>
</dbReference>
<evidence type="ECO:0000313" key="4">
    <source>
        <dbReference type="Proteomes" id="UP001168528"/>
    </source>
</evidence>
<accession>A0ABT8R9D7</accession>
<organism evidence="3 4">
    <name type="scientific">Rhodocytophaga aerolata</name>
    <dbReference type="NCBI Taxonomy" id="455078"/>
    <lineage>
        <taxon>Bacteria</taxon>
        <taxon>Pseudomonadati</taxon>
        <taxon>Bacteroidota</taxon>
        <taxon>Cytophagia</taxon>
        <taxon>Cytophagales</taxon>
        <taxon>Rhodocytophagaceae</taxon>
        <taxon>Rhodocytophaga</taxon>
    </lineage>
</organism>
<dbReference type="InterPro" id="IPR028994">
    <property type="entry name" value="Integrin_alpha_N"/>
</dbReference>
<proteinExistence type="predicted"/>
<dbReference type="InterPro" id="IPR027039">
    <property type="entry name" value="Crtac1"/>
</dbReference>
<protein>
    <submittedName>
        <fullName evidence="3">VCBS repeat-containing protein</fullName>
    </submittedName>
</protein>
<dbReference type="Gene3D" id="2.130.10.130">
    <property type="entry name" value="Integrin alpha, N-terminal"/>
    <property type="match status" value="3"/>
</dbReference>
<dbReference type="Pfam" id="PF13517">
    <property type="entry name" value="FG-GAP_3"/>
    <property type="match status" value="5"/>
</dbReference>
<dbReference type="InterPro" id="IPR013517">
    <property type="entry name" value="FG-GAP"/>
</dbReference>
<dbReference type="PROSITE" id="PS51257">
    <property type="entry name" value="PROKAR_LIPOPROTEIN"/>
    <property type="match status" value="1"/>
</dbReference>
<name>A0ABT8R9D7_9BACT</name>
<dbReference type="RefSeq" id="WP_302039509.1">
    <property type="nucleotide sequence ID" value="NZ_JAUKPO010000013.1"/>
</dbReference>
<keyword evidence="1" id="KW-0732">Signal</keyword>
<gene>
    <name evidence="3" type="ORF">Q0590_20700</name>
</gene>
<feature type="domain" description="ASPIC/UnbV" evidence="2">
    <location>
        <begin position="530"/>
        <end position="598"/>
    </location>
</feature>
<sequence length="1186" mass="131835">MCSKLSPFYLLLILSALLLGACESKKTLFSLIPADNSGITFSNTIVENDTMNILDFEYVYNGGGVAIADFNNDGLQDVFFSGNQVSNQLYLNKGDLEFNDITEKAGINGQGKWSSGVAVVDINNDGLMDIYVGATVNKVARLRENMLYINQGVQEDGLPVFKDLAKEYGVADDGHTTTAAFFDYDNDGDLDLYVVTNTIENYPNTYRKKVLDGSSPTTDRLYRNDWNEQLKHPVFTNVSKEAGIVAEGYGLGINITDINRDGWQDIYVTNDYITNDLLYINNGNGTFTDKAATYFKHTSNSAMGNDIGDINNDGLVDVVVVDMLPEDNYRKKVLMGANNYHGYINNDTYKYTYEYVRNTLQLNQGNKPGTNEPIFSEISLLANMAQTDWSWSPLIVDFDHDGNRDLVVTNGFPKDVTDRDFISFRAQSSSVASKEYILSQIPEVKIKNYAFRNNGDLTFTKVTDEWGFTQPSFSNGAAFGDLDNDGDLDYVVNNINDQAFVYRNNLVEKNLPNSNYLRIVFKGAEKNKMGLGVLVELELPNGQKQVYEHTIYRGYLSSIENAAHFGLGSNPVVKKINIVWPGGKKQLLENIQANQTLTVDIKNASSSKEPVLAAETILTEVTDSLHVTYVHQEPDYIDFNVQKLLPHKLSQYAPALAVGDVNGDGLTDVFTGGSRQHQGVFFMQNSKGNFEQKELLPAIKQDLKEQEDMGTLLFDADGDNDLDLYIASGGSEKEGNNQAYQDRLYINDGKGNFSLAQEALPPFTISSSCVKAADFDKDGDLDLFVGGRVEPDKYPKPVTSYILRNDSKPGEPKFTDLTTQVASTLTSIGLVCDALWTDYDNDGWIDLLLAGEWMPLTLLKNNGGKLENVSSQAGLASHTGWWNSLLSGDFDNDGDTDYIAGNLGLNSLNKASDEYPVTVYAKDFDNNGSFDAIPTTFFPDNTGALNEYTFHGREDLIKQMISMRARFPYYKDFANASLDKLLSADEKKDALILKANYLSTCYLENTGKGNFIIKALPVQAQVAPVFGMIATDIDNDSNLDVLLVGNDFGNEVMMGRYDAFNGLILKNNGKAEFKPLPLQESGFFIPGNAKALAQFTTKDGHQMIIASQNRGRLCLFKNKQSTEIIKLQPNDAFAWITYADGHKKKEEFYYGHSFLSQSARELMLPENVKEVEIYTYQGNKRTLPLQ</sequence>
<dbReference type="InterPro" id="IPR011519">
    <property type="entry name" value="UnbV_ASPIC"/>
</dbReference>
<evidence type="ECO:0000256" key="1">
    <source>
        <dbReference type="ARBA" id="ARBA00022729"/>
    </source>
</evidence>
<evidence type="ECO:0000259" key="2">
    <source>
        <dbReference type="Pfam" id="PF07593"/>
    </source>
</evidence>
<evidence type="ECO:0000313" key="3">
    <source>
        <dbReference type="EMBL" id="MDO1448709.1"/>
    </source>
</evidence>
<keyword evidence="4" id="KW-1185">Reference proteome</keyword>
<dbReference type="Pfam" id="PF07593">
    <property type="entry name" value="UnbV_ASPIC"/>
    <property type="match status" value="1"/>
</dbReference>
<dbReference type="PANTHER" id="PTHR16026">
    <property type="entry name" value="CARTILAGE ACIDIC PROTEIN 1"/>
    <property type="match status" value="1"/>
</dbReference>
<dbReference type="Proteomes" id="UP001168528">
    <property type="component" value="Unassembled WGS sequence"/>
</dbReference>
<comment type="caution">
    <text evidence="3">The sequence shown here is derived from an EMBL/GenBank/DDBJ whole genome shotgun (WGS) entry which is preliminary data.</text>
</comment>